<organism evidence="1 2">
    <name type="scientific">Aeromonas piscicola</name>
    <dbReference type="NCBI Taxonomy" id="600645"/>
    <lineage>
        <taxon>Bacteria</taxon>
        <taxon>Pseudomonadati</taxon>
        <taxon>Pseudomonadota</taxon>
        <taxon>Gammaproteobacteria</taxon>
        <taxon>Aeromonadales</taxon>
        <taxon>Aeromonadaceae</taxon>
        <taxon>Aeromonas</taxon>
    </lineage>
</organism>
<evidence type="ECO:0000313" key="1">
    <source>
        <dbReference type="EMBL" id="MDM5130204.1"/>
    </source>
</evidence>
<proteinExistence type="predicted"/>
<keyword evidence="2" id="KW-1185">Reference proteome</keyword>
<dbReference type="EMBL" id="JAOPLU010000001">
    <property type="protein sequence ID" value="MDM5130204.1"/>
    <property type="molecule type" value="Genomic_DNA"/>
</dbReference>
<comment type="caution">
    <text evidence="1">The sequence shown here is derived from an EMBL/GenBank/DDBJ whole genome shotgun (WGS) entry which is preliminary data.</text>
</comment>
<name>A0ABT7Q982_9GAMM</name>
<gene>
    <name evidence="1" type="ORF">OB962_04195</name>
</gene>
<sequence>MNIEHRVINFIFHCFLFKSNKINGGCEKYKRDAAYISIMSPLIEEKERAVHDLIYRYLIYKRRYPISSPNPPQFKLDFEDVCHFRRASGNMLFQLIPKNKVNTAFRLENAHTDLERLDLIIHDWLHISIEKIESVIEIYKQNLSVEDINLFLSTILSYFSRALDSKCYTVQGVFEKTPSMDTLSVVFINLMKMSESDKNHMALRSNVVAERFFSLGGKNLLLSQDNKRVEGMLQVLIDAIIISASIDDTSRLARKKAIMAIILGAKQLALTVIDERLSNKLKNLVYSDEHTIERLSKTVFSRIKSCWWFSELMASAEIKQDKFVYLKALLNSFFMTYQQIDSLLNSIKSANSTKKNKEQKRVEQLTFDVPPLVKERFEELYLEKRKGNNKLTKRGLISILIDEEYRKTFNKSEQNNSCFGITYDEENDLYSPALEVDANLKAKNTSKPQSEKR</sequence>
<accession>A0ABT7Q982</accession>
<dbReference type="RefSeq" id="WP_290041099.1">
    <property type="nucleotide sequence ID" value="NZ_JAOPLU010000001.1"/>
</dbReference>
<protein>
    <submittedName>
        <fullName evidence="1">Uncharacterized protein</fullName>
    </submittedName>
</protein>
<evidence type="ECO:0000313" key="2">
    <source>
        <dbReference type="Proteomes" id="UP001168109"/>
    </source>
</evidence>
<dbReference type="Proteomes" id="UP001168109">
    <property type="component" value="Unassembled WGS sequence"/>
</dbReference>
<reference evidence="1" key="1">
    <citation type="submission" date="2024-05" db="EMBL/GenBank/DDBJ databases">
        <title>WGS of Aeromonas isolates.</title>
        <authorList>
            <person name="Lee H."/>
        </authorList>
    </citation>
    <scope>NUCLEOTIDE SEQUENCE</scope>
    <source>
        <strain evidence="1">LP308</strain>
    </source>
</reference>